<reference evidence="2" key="1">
    <citation type="submission" date="2023-01" db="EMBL/GenBank/DDBJ databases">
        <title>Genome assembly of the deep-sea coral Lophelia pertusa.</title>
        <authorList>
            <person name="Herrera S."/>
            <person name="Cordes E."/>
        </authorList>
    </citation>
    <scope>NUCLEOTIDE SEQUENCE</scope>
    <source>
        <strain evidence="2">USNM1676648</strain>
        <tissue evidence="2">Polyp</tissue>
    </source>
</reference>
<evidence type="ECO:0000256" key="1">
    <source>
        <dbReference type="SAM" id="Phobius"/>
    </source>
</evidence>
<keyword evidence="1" id="KW-1133">Transmembrane helix</keyword>
<evidence type="ECO:0000313" key="3">
    <source>
        <dbReference type="Proteomes" id="UP001163046"/>
    </source>
</evidence>
<evidence type="ECO:0000313" key="2">
    <source>
        <dbReference type="EMBL" id="KAJ7382736.1"/>
    </source>
</evidence>
<proteinExistence type="predicted"/>
<keyword evidence="3" id="KW-1185">Reference proteome</keyword>
<accession>A0A9X0D105</accession>
<feature type="transmembrane region" description="Helical" evidence="1">
    <location>
        <begin position="84"/>
        <end position="104"/>
    </location>
</feature>
<dbReference type="Proteomes" id="UP001163046">
    <property type="component" value="Unassembled WGS sequence"/>
</dbReference>
<dbReference type="AlphaFoldDB" id="A0A9X0D105"/>
<protein>
    <submittedName>
        <fullName evidence="2">Uncharacterized protein</fullName>
    </submittedName>
</protein>
<comment type="caution">
    <text evidence="2">The sequence shown here is derived from an EMBL/GenBank/DDBJ whole genome shotgun (WGS) entry which is preliminary data.</text>
</comment>
<keyword evidence="1" id="KW-0812">Transmembrane</keyword>
<dbReference type="EMBL" id="MU825915">
    <property type="protein sequence ID" value="KAJ7382736.1"/>
    <property type="molecule type" value="Genomic_DNA"/>
</dbReference>
<gene>
    <name evidence="2" type="ORF">OS493_033021</name>
</gene>
<sequence>MFKNGHLRVNKILDYSATYGVVMGEEARKLRRCFKDYTEKVFASEIAHHIQKNTEQLKEPDEPLPVERSTGIFDSKSAVFQKTLFISSTLLISLVLCGIIWEIIRRFRARAKIHPLSLKQKLQLMVEMKAMVDNFNEKMHAIKADMVWRHQKKENNCSRTTSSGQTGNICQQLKLLRNLNTLILIHNQVFLRRIADI</sequence>
<keyword evidence="1" id="KW-0472">Membrane</keyword>
<organism evidence="2 3">
    <name type="scientific">Desmophyllum pertusum</name>
    <dbReference type="NCBI Taxonomy" id="174260"/>
    <lineage>
        <taxon>Eukaryota</taxon>
        <taxon>Metazoa</taxon>
        <taxon>Cnidaria</taxon>
        <taxon>Anthozoa</taxon>
        <taxon>Hexacorallia</taxon>
        <taxon>Scleractinia</taxon>
        <taxon>Caryophylliina</taxon>
        <taxon>Caryophylliidae</taxon>
        <taxon>Desmophyllum</taxon>
    </lineage>
</organism>
<name>A0A9X0D105_9CNID</name>